<evidence type="ECO:0000313" key="2">
    <source>
        <dbReference type="Proteomes" id="UP000634667"/>
    </source>
</evidence>
<dbReference type="EMBL" id="BMYR01000006">
    <property type="protein sequence ID" value="GGW60761.1"/>
    <property type="molecule type" value="Genomic_DNA"/>
</dbReference>
<dbReference type="PANTHER" id="PTHR30383">
    <property type="entry name" value="THIOESTERASE 1/PROTEASE 1/LYSOPHOSPHOLIPASE L1"/>
    <property type="match status" value="1"/>
</dbReference>
<dbReference type="InterPro" id="IPR036514">
    <property type="entry name" value="SGNH_hydro_sf"/>
</dbReference>
<keyword evidence="2" id="KW-1185">Reference proteome</keyword>
<comment type="caution">
    <text evidence="1">The sequence shown here is derived from an EMBL/GenBank/DDBJ whole genome shotgun (WGS) entry which is preliminary data.</text>
</comment>
<dbReference type="RefSeq" id="WP_189482309.1">
    <property type="nucleotide sequence ID" value="NZ_BMYR01000006.1"/>
</dbReference>
<dbReference type="Proteomes" id="UP000634667">
    <property type="component" value="Unassembled WGS sequence"/>
</dbReference>
<dbReference type="SUPFAM" id="SSF48452">
    <property type="entry name" value="TPR-like"/>
    <property type="match status" value="1"/>
</dbReference>
<protein>
    <recommendedName>
        <fullName evidence="3">SGNH hydrolase-type esterase domain-containing protein</fullName>
    </recommendedName>
</protein>
<dbReference type="PANTHER" id="PTHR30383:SF5">
    <property type="entry name" value="SGNH HYDROLASE-TYPE ESTERASE DOMAIN-CONTAINING PROTEIN"/>
    <property type="match status" value="1"/>
</dbReference>
<name>A0ABQ2WL01_9ALTE</name>
<gene>
    <name evidence="1" type="ORF">GCM10008111_16100</name>
</gene>
<organism evidence="1 2">
    <name type="scientific">Alishewanella tabrizica</name>
    <dbReference type="NCBI Taxonomy" id="671278"/>
    <lineage>
        <taxon>Bacteria</taxon>
        <taxon>Pseudomonadati</taxon>
        <taxon>Pseudomonadota</taxon>
        <taxon>Gammaproteobacteria</taxon>
        <taxon>Alteromonadales</taxon>
        <taxon>Alteromonadaceae</taxon>
        <taxon>Alishewanella</taxon>
    </lineage>
</organism>
<dbReference type="InterPro" id="IPR051532">
    <property type="entry name" value="Ester_Hydrolysis_Enzymes"/>
</dbReference>
<accession>A0ABQ2WL01</accession>
<dbReference type="Gene3D" id="3.40.50.1110">
    <property type="entry name" value="SGNH hydrolase"/>
    <property type="match status" value="1"/>
</dbReference>
<dbReference type="SUPFAM" id="SSF52266">
    <property type="entry name" value="SGNH hydrolase"/>
    <property type="match status" value="1"/>
</dbReference>
<dbReference type="InterPro" id="IPR011990">
    <property type="entry name" value="TPR-like_helical_dom_sf"/>
</dbReference>
<sequence length="572" mass="63880">MKLWLFRLIAISLPVLFLLLLEYSLRLMVPAAPLPLFKPYPANPAYLVTEAQIVQRYFPKGASVPRVTLEPSFVLKDKPANGIRLVVQGGSTAAGYPYGMGAALAGMLEQRLRRTFPERPVEVINTALSAVNSYTLLDFADEIIALKPDAVLIYAGHNEYLGLLGVGSTYLAANSPWATRWLLRLRQLRSVQLLEQGYQQLLPAPTKVENSRTFMAQVARDKNIALDSATFKAGITQFQHNMQHLLAHYRAAGIPVYISTIVSNLADQPPFVSPALTTTQQQQLHQLQIPTSQNTNDASKTAPQQVLQVLTDEANATGHALLHYELGQWYRQQGQAERAKQHFVQAREQDLLRFRAPQAINEQIKGLAEQQAAFLVDSEAAFIANSPHGLVGKSLMLEHVHPNVQGYFLLADSFYRALYQQQAFAAWPNPVPAEIAWQERPLTPAEEHAGYLRILQLTADYPFTVEPQPVTFPTPTSLPEQLAQDHVQGKLDWLSMQSQMAQYYHQQRNGDMLLKTLLIIADALPHDGKANLQAAQILLQAGRQGEAKHYLDRALRTPTPPAQAKVLLQRWK</sequence>
<evidence type="ECO:0000313" key="1">
    <source>
        <dbReference type="EMBL" id="GGW60761.1"/>
    </source>
</evidence>
<evidence type="ECO:0008006" key="3">
    <source>
        <dbReference type="Google" id="ProtNLM"/>
    </source>
</evidence>
<proteinExistence type="predicted"/>
<reference evidence="2" key="1">
    <citation type="journal article" date="2019" name="Int. J. Syst. Evol. Microbiol.">
        <title>The Global Catalogue of Microorganisms (GCM) 10K type strain sequencing project: providing services to taxonomists for standard genome sequencing and annotation.</title>
        <authorList>
            <consortium name="The Broad Institute Genomics Platform"/>
            <consortium name="The Broad Institute Genome Sequencing Center for Infectious Disease"/>
            <person name="Wu L."/>
            <person name="Ma J."/>
        </authorList>
    </citation>
    <scope>NUCLEOTIDE SEQUENCE [LARGE SCALE GENOMIC DNA]</scope>
    <source>
        <strain evidence="2">KCTC 23723</strain>
    </source>
</reference>